<evidence type="ECO:0000313" key="9">
    <source>
        <dbReference type="EMBL" id="PZQ49442.1"/>
    </source>
</evidence>
<feature type="domain" description="Mce/MlaD" evidence="8">
    <location>
        <begin position="49"/>
        <end position="135"/>
    </location>
</feature>
<dbReference type="PANTHER" id="PTHR30462">
    <property type="entry name" value="INTERMEMBRANE TRANSPORT PROTEIN PQIB-RELATED"/>
    <property type="match status" value="1"/>
</dbReference>
<evidence type="ECO:0000256" key="3">
    <source>
        <dbReference type="ARBA" id="ARBA00022519"/>
    </source>
</evidence>
<keyword evidence="3" id="KW-0997">Cell inner membrane</keyword>
<evidence type="ECO:0000256" key="6">
    <source>
        <dbReference type="ARBA" id="ARBA00023136"/>
    </source>
</evidence>
<feature type="domain" description="Mce/MlaD" evidence="8">
    <location>
        <begin position="296"/>
        <end position="397"/>
    </location>
</feature>
<comment type="caution">
    <text evidence="9">The sequence shown here is derived from an EMBL/GenBank/DDBJ whole genome shotgun (WGS) entry which is preliminary data.</text>
</comment>
<proteinExistence type="predicted"/>
<evidence type="ECO:0000256" key="1">
    <source>
        <dbReference type="ARBA" id="ARBA00004533"/>
    </source>
</evidence>
<dbReference type="EMBL" id="QFPW01000007">
    <property type="protein sequence ID" value="PZQ49442.1"/>
    <property type="molecule type" value="Genomic_DNA"/>
</dbReference>
<gene>
    <name evidence="9" type="ORF">DI556_11280</name>
</gene>
<name>A0A2W5N7K7_RHOSU</name>
<dbReference type="Proteomes" id="UP000249185">
    <property type="component" value="Unassembled WGS sequence"/>
</dbReference>
<dbReference type="InterPro" id="IPR003399">
    <property type="entry name" value="Mce/MlaD"/>
</dbReference>
<keyword evidence="4 7" id="KW-0812">Transmembrane</keyword>
<dbReference type="Pfam" id="PF02470">
    <property type="entry name" value="MlaD"/>
    <property type="match status" value="3"/>
</dbReference>
<feature type="transmembrane region" description="Helical" evidence="7">
    <location>
        <begin position="25"/>
        <end position="42"/>
    </location>
</feature>
<dbReference type="AlphaFoldDB" id="A0A2W5N7K7"/>
<dbReference type="GO" id="GO:0005886">
    <property type="term" value="C:plasma membrane"/>
    <property type="evidence" value="ECO:0007669"/>
    <property type="project" value="UniProtKB-SubCell"/>
</dbReference>
<comment type="subcellular location">
    <subcellularLocation>
        <location evidence="1">Cell inner membrane</location>
    </subcellularLocation>
</comment>
<evidence type="ECO:0000256" key="4">
    <source>
        <dbReference type="ARBA" id="ARBA00022692"/>
    </source>
</evidence>
<feature type="domain" description="Mce/MlaD" evidence="8">
    <location>
        <begin position="165"/>
        <end position="223"/>
    </location>
</feature>
<evidence type="ECO:0000256" key="5">
    <source>
        <dbReference type="ARBA" id="ARBA00022989"/>
    </source>
</evidence>
<evidence type="ECO:0000256" key="2">
    <source>
        <dbReference type="ARBA" id="ARBA00022475"/>
    </source>
</evidence>
<organism evidence="9 10">
    <name type="scientific">Rhodovulum sulfidophilum</name>
    <name type="common">Rhodobacter sulfidophilus</name>
    <dbReference type="NCBI Taxonomy" id="35806"/>
    <lineage>
        <taxon>Bacteria</taxon>
        <taxon>Pseudomonadati</taxon>
        <taxon>Pseudomonadota</taxon>
        <taxon>Alphaproteobacteria</taxon>
        <taxon>Rhodobacterales</taxon>
        <taxon>Paracoccaceae</taxon>
        <taxon>Rhodovulum</taxon>
    </lineage>
</organism>
<evidence type="ECO:0000256" key="7">
    <source>
        <dbReference type="SAM" id="Phobius"/>
    </source>
</evidence>
<evidence type="ECO:0000259" key="8">
    <source>
        <dbReference type="Pfam" id="PF02470"/>
    </source>
</evidence>
<reference evidence="9 10" key="1">
    <citation type="submission" date="2017-08" db="EMBL/GenBank/DDBJ databases">
        <title>Infants hospitalized years apart are colonized by the same room-sourced microbial strains.</title>
        <authorList>
            <person name="Brooks B."/>
            <person name="Olm M.R."/>
            <person name="Firek B.A."/>
            <person name="Baker R."/>
            <person name="Thomas B.C."/>
            <person name="Morowitz M.J."/>
            <person name="Banfield J.F."/>
        </authorList>
    </citation>
    <scope>NUCLEOTIDE SEQUENCE [LARGE SCALE GENOMIC DNA]</scope>
    <source>
        <strain evidence="9">S2_005_002_R2_34</strain>
    </source>
</reference>
<keyword evidence="5 7" id="KW-1133">Transmembrane helix</keyword>
<sequence>MAETEVPDPIVEGPKQVAPARRLSAVWLIPLVALIVSLAVAWRNYDARGPVIEITFDNAAGIEAGKTAVRFREVSVGAVESVRLTPDLKQVIVSARIDKEVARNLDSEAEFWVVRPSVTSQGISGLDTVLSGVYIEGYWDDTPGVWSDHFTALPSPPLTPAGQPGTRVRLRAPEGGSMVVGAPVLFKRIQVGRIESIELTPAGDVMIDIFVNAPNNTRLTEATRFWNASGFDITLGPSGAELNVASLLSLVQGGVAFDTVGSDPKAVEAGHVYELYATETDARRDIFEYETGFRQSVTAYFDGSVGGLAAGAEVQYRGLTVGEVTGVQAVIVDEERAPRIALRTTLTLFPRRMGILEGSDAEMSAQLLALLSSEVERGMRARLATSGLLSQTLYVDLAMLDNPPPGAFNPDAQPHPIIPTAPADTRALTASAQGLMQRLSSLPIEDLLRTAQNLLENVNAVVSDPRVREAPENLGQLIADVQQVIAQPGVQEAPQRLADILTSAQRVVAQVEEQRLVERLGAALDATSAAVAEIGTAASESVPQVVARINALSARIEELPLEELVTSGDQLVQSVDALVRSPGVSEIPTNLNASLAEVRGLLAELRQGGAVTDATASIAALRQITEQIATSDLTARINAVAEQAQAAIGNVNTASGQLTPLINSLTALSDRANDLPLDQLATRASQLLATVDGLLGSEGTRQLPAALAGTLDELRSTLAALQAGGAVENVNATLASAGRAADAISEATADLPALVAQLNAVAARADATLSSLGPDSPVNRETLALLRQINTTAKSINDLVSALERKPNSLIFGR</sequence>
<evidence type="ECO:0000313" key="10">
    <source>
        <dbReference type="Proteomes" id="UP000249185"/>
    </source>
</evidence>
<protein>
    <submittedName>
        <fullName evidence="9">Paraquat-inducible protein B</fullName>
    </submittedName>
</protein>
<dbReference type="PANTHER" id="PTHR30462:SF0">
    <property type="entry name" value="INTERMEMBRANE TRANSPORT PROTEIN YEBT"/>
    <property type="match status" value="1"/>
</dbReference>
<keyword evidence="2" id="KW-1003">Cell membrane</keyword>
<dbReference type="InterPro" id="IPR051800">
    <property type="entry name" value="PqiA-PqiB_transport"/>
</dbReference>
<keyword evidence="6 7" id="KW-0472">Membrane</keyword>
<accession>A0A2W5N7K7</accession>